<evidence type="ECO:0000256" key="7">
    <source>
        <dbReference type="ARBA" id="ARBA00023125"/>
    </source>
</evidence>
<keyword evidence="5" id="KW-0158">Chromosome</keyword>
<dbReference type="GO" id="GO:0098505">
    <property type="term" value="F:G-rich strand telomeric DNA binding"/>
    <property type="evidence" value="ECO:0007669"/>
    <property type="project" value="TreeGrafter"/>
</dbReference>
<evidence type="ECO:0000256" key="5">
    <source>
        <dbReference type="ARBA" id="ARBA00022454"/>
    </source>
</evidence>
<comment type="similarity">
    <text evidence="3">Belongs to the telombin family.</text>
</comment>
<keyword evidence="6" id="KW-0779">Telomere</keyword>
<protein>
    <recommendedName>
        <fullName evidence="4">Protection of telomeres protein 1</fullName>
    </recommendedName>
</protein>
<dbReference type="GO" id="GO:0010521">
    <property type="term" value="F:telomerase inhibitor activity"/>
    <property type="evidence" value="ECO:0007669"/>
    <property type="project" value="TreeGrafter"/>
</dbReference>
<dbReference type="Pfam" id="PF02765">
    <property type="entry name" value="POT1"/>
    <property type="match status" value="1"/>
</dbReference>
<evidence type="ECO:0000256" key="3">
    <source>
        <dbReference type="ARBA" id="ARBA00008442"/>
    </source>
</evidence>
<keyword evidence="12" id="KW-1185">Reference proteome</keyword>
<dbReference type="InterPro" id="IPR028389">
    <property type="entry name" value="POT1"/>
</dbReference>
<organism evidence="11 12">
    <name type="scientific">Clathrospora elynae</name>
    <dbReference type="NCBI Taxonomy" id="706981"/>
    <lineage>
        <taxon>Eukaryota</taxon>
        <taxon>Fungi</taxon>
        <taxon>Dikarya</taxon>
        <taxon>Ascomycota</taxon>
        <taxon>Pezizomycotina</taxon>
        <taxon>Dothideomycetes</taxon>
        <taxon>Pleosporomycetidae</taxon>
        <taxon>Pleosporales</taxon>
        <taxon>Diademaceae</taxon>
        <taxon>Clathrospora</taxon>
    </lineage>
</organism>
<evidence type="ECO:0000256" key="2">
    <source>
        <dbReference type="ARBA" id="ARBA00004574"/>
    </source>
</evidence>
<sequence length="598" mass="67597">MAFRLPDGFIAIKDATVDQAVVTLIGVVISIQEPKPTRGTDWTLNFTLQDDFSSGSVGGYSSISCRSFLPKTAFPKIAAGDVAILFNFRLSAWATRVDAISDSRSHSGMLVFPANRIPVPELSQAYQLGNQRIGCEAVRGTRNPTVKEQMAVIHMKHASSRSGPQVQQHAAATSHKATTSKKLCLIKDLTFSKFYDVRAEVVNIYYKGEKVDLKVTDYTSNQDLFYYADPEIEADFLVVHRGWKGPFGQLTLDVALWDSNATWARENVKAGDFVFLRNMYAKMSPANKLEGTLHQDKVNQGQVDIRKLINQADINEIVERREAYEKQRGSKTALGALQNIPKKSLAKASSDKKKAKKERLRAEKAAEQTELEQKAREWEVSRSGINANIRAAYPEMKLSTISDIIYNPHREVRSDKYNAYTLPFVNCRHRARVRVVDVFPPELDLFAHSMSDPKWARQTKNQNLTNDRVKERWEWGFVLLLEDAELPRNTVSEKLRVVVNDDAAQHLLNMNASDLKNHPGQLSKLKEKLFLLWGNLMELKTELRDRASDLPLPPGDNRLQNKPFDACIEEYGCEVSISEEHPFGYQRMHKLAQTSITG</sequence>
<dbReference type="Proteomes" id="UP000800038">
    <property type="component" value="Unassembled WGS sequence"/>
</dbReference>
<keyword evidence="8" id="KW-0539">Nucleus</keyword>
<dbReference type="GO" id="GO:0032210">
    <property type="term" value="P:regulation of telomere maintenance via telomerase"/>
    <property type="evidence" value="ECO:0007669"/>
    <property type="project" value="TreeGrafter"/>
</dbReference>
<feature type="domain" description="Telomeric single stranded DNA binding POT1/Cdc13" evidence="10">
    <location>
        <begin position="9"/>
        <end position="178"/>
    </location>
</feature>
<evidence type="ECO:0000259" key="10">
    <source>
        <dbReference type="SMART" id="SM00976"/>
    </source>
</evidence>
<dbReference type="Pfam" id="PF16686">
    <property type="entry name" value="POT1PC"/>
    <property type="match status" value="1"/>
</dbReference>
<dbReference type="SMART" id="SM00976">
    <property type="entry name" value="Telo_bind"/>
    <property type="match status" value="1"/>
</dbReference>
<dbReference type="InterPro" id="IPR012340">
    <property type="entry name" value="NA-bd_OB-fold"/>
</dbReference>
<dbReference type="SUPFAM" id="SSF50249">
    <property type="entry name" value="Nucleic acid-binding proteins"/>
    <property type="match status" value="2"/>
</dbReference>
<evidence type="ECO:0000256" key="6">
    <source>
        <dbReference type="ARBA" id="ARBA00022895"/>
    </source>
</evidence>
<dbReference type="PANTHER" id="PTHR14513:SF0">
    <property type="entry name" value="PROTECTION OF TELOMERES PROTEIN 1"/>
    <property type="match status" value="1"/>
</dbReference>
<dbReference type="Gene3D" id="2.40.50.140">
    <property type="entry name" value="Nucleic acid-binding proteins"/>
    <property type="match status" value="2"/>
</dbReference>
<keyword evidence="9" id="KW-0175">Coiled coil</keyword>
<comment type="subcellular location">
    <subcellularLocation>
        <location evidence="2">Chromosome</location>
        <location evidence="2">Telomere</location>
    </subcellularLocation>
    <subcellularLocation>
        <location evidence="1">Nucleus</location>
    </subcellularLocation>
</comment>
<evidence type="ECO:0000256" key="1">
    <source>
        <dbReference type="ARBA" id="ARBA00004123"/>
    </source>
</evidence>
<keyword evidence="7" id="KW-0238">DNA-binding</keyword>
<evidence type="ECO:0000256" key="8">
    <source>
        <dbReference type="ARBA" id="ARBA00023242"/>
    </source>
</evidence>
<dbReference type="EMBL" id="ML976022">
    <property type="protein sequence ID" value="KAF1943737.1"/>
    <property type="molecule type" value="Genomic_DNA"/>
</dbReference>
<dbReference type="FunFam" id="2.40.50.140:FF:000303">
    <property type="entry name" value="Protection of telomeres protein 1"/>
    <property type="match status" value="1"/>
</dbReference>
<evidence type="ECO:0000313" key="11">
    <source>
        <dbReference type="EMBL" id="KAF1943737.1"/>
    </source>
</evidence>
<dbReference type="GO" id="GO:0016233">
    <property type="term" value="P:telomere capping"/>
    <property type="evidence" value="ECO:0007669"/>
    <property type="project" value="TreeGrafter"/>
</dbReference>
<evidence type="ECO:0000256" key="9">
    <source>
        <dbReference type="SAM" id="Coils"/>
    </source>
</evidence>
<evidence type="ECO:0000256" key="4">
    <source>
        <dbReference type="ARBA" id="ARBA00015253"/>
    </source>
</evidence>
<dbReference type="InterPro" id="IPR032042">
    <property type="entry name" value="POT1PC"/>
</dbReference>
<dbReference type="InterPro" id="IPR011564">
    <property type="entry name" value="Telomer_end-bd_POT1/Cdc13"/>
</dbReference>
<name>A0A6A5T3U0_9PLEO</name>
<proteinExistence type="inferred from homology"/>
<accession>A0A6A5T3U0</accession>
<gene>
    <name evidence="11" type="ORF">EJ02DRAFT_501880</name>
</gene>
<feature type="coiled-coil region" evidence="9">
    <location>
        <begin position="345"/>
        <end position="377"/>
    </location>
</feature>
<dbReference type="OrthoDB" id="2186770at2759"/>
<evidence type="ECO:0000313" key="12">
    <source>
        <dbReference type="Proteomes" id="UP000800038"/>
    </source>
</evidence>
<dbReference type="GO" id="GO:0000783">
    <property type="term" value="C:nuclear telomere cap complex"/>
    <property type="evidence" value="ECO:0007669"/>
    <property type="project" value="TreeGrafter"/>
</dbReference>
<reference evidence="11" key="1">
    <citation type="journal article" date="2020" name="Stud. Mycol.">
        <title>101 Dothideomycetes genomes: a test case for predicting lifestyles and emergence of pathogens.</title>
        <authorList>
            <person name="Haridas S."/>
            <person name="Albert R."/>
            <person name="Binder M."/>
            <person name="Bloem J."/>
            <person name="Labutti K."/>
            <person name="Salamov A."/>
            <person name="Andreopoulos B."/>
            <person name="Baker S."/>
            <person name="Barry K."/>
            <person name="Bills G."/>
            <person name="Bluhm B."/>
            <person name="Cannon C."/>
            <person name="Castanera R."/>
            <person name="Culley D."/>
            <person name="Daum C."/>
            <person name="Ezra D."/>
            <person name="Gonzalez J."/>
            <person name="Henrissat B."/>
            <person name="Kuo A."/>
            <person name="Liang C."/>
            <person name="Lipzen A."/>
            <person name="Lutzoni F."/>
            <person name="Magnuson J."/>
            <person name="Mondo S."/>
            <person name="Nolan M."/>
            <person name="Ohm R."/>
            <person name="Pangilinan J."/>
            <person name="Park H.-J."/>
            <person name="Ramirez L."/>
            <person name="Alfaro M."/>
            <person name="Sun H."/>
            <person name="Tritt A."/>
            <person name="Yoshinaga Y."/>
            <person name="Zwiers L.-H."/>
            <person name="Turgeon B."/>
            <person name="Goodwin S."/>
            <person name="Spatafora J."/>
            <person name="Crous P."/>
            <person name="Grigoriev I."/>
        </authorList>
    </citation>
    <scope>NUCLEOTIDE SEQUENCE</scope>
    <source>
        <strain evidence="11">CBS 161.51</strain>
    </source>
</reference>
<dbReference type="AlphaFoldDB" id="A0A6A5T3U0"/>
<dbReference type="PANTHER" id="PTHR14513">
    <property type="entry name" value="PROTECTION OF TELOMERES 1"/>
    <property type="match status" value="1"/>
</dbReference>